<dbReference type="Proteomes" id="UP000070598">
    <property type="component" value="Unassembled WGS sequence"/>
</dbReference>
<dbReference type="InterPro" id="IPR010982">
    <property type="entry name" value="Lambda_DNA-bd_dom_sf"/>
</dbReference>
<evidence type="ECO:0000313" key="4">
    <source>
        <dbReference type="Proteomes" id="UP000070598"/>
    </source>
</evidence>
<dbReference type="GO" id="GO:0003677">
    <property type="term" value="F:DNA binding"/>
    <property type="evidence" value="ECO:0007669"/>
    <property type="project" value="InterPro"/>
</dbReference>
<organism evidence="2 5">
    <name type="scientific">Carbonactinospora thermoautotrophica</name>
    <dbReference type="NCBI Taxonomy" id="1469144"/>
    <lineage>
        <taxon>Bacteria</taxon>
        <taxon>Bacillati</taxon>
        <taxon>Actinomycetota</taxon>
        <taxon>Actinomycetes</taxon>
        <taxon>Kitasatosporales</taxon>
        <taxon>Carbonactinosporaceae</taxon>
        <taxon>Carbonactinospora</taxon>
    </lineage>
</organism>
<dbReference type="Pfam" id="PF13560">
    <property type="entry name" value="HTH_31"/>
    <property type="match status" value="1"/>
</dbReference>
<dbReference type="Proteomes" id="UP000070659">
    <property type="component" value="Unassembled WGS sequence"/>
</dbReference>
<dbReference type="SUPFAM" id="SSF47413">
    <property type="entry name" value="lambda repressor-like DNA-binding domains"/>
    <property type="match status" value="1"/>
</dbReference>
<evidence type="ECO:0000313" key="2">
    <source>
        <dbReference type="EMBL" id="KWX00537.1"/>
    </source>
</evidence>
<dbReference type="AlphaFoldDB" id="A0A132MRP3"/>
<evidence type="ECO:0000259" key="1">
    <source>
        <dbReference type="PROSITE" id="PS50943"/>
    </source>
</evidence>
<protein>
    <recommendedName>
        <fullName evidence="1">HTH cro/C1-type domain-containing protein</fullName>
    </recommendedName>
</protein>
<dbReference type="InterPro" id="IPR001387">
    <property type="entry name" value="Cro/C1-type_HTH"/>
</dbReference>
<dbReference type="PROSITE" id="PS50943">
    <property type="entry name" value="HTH_CROC1"/>
    <property type="match status" value="1"/>
</dbReference>
<accession>A0A132MRP3</accession>
<dbReference type="EMBL" id="JYIJ01000018">
    <property type="protein sequence ID" value="KWX00537.1"/>
    <property type="molecule type" value="Genomic_DNA"/>
</dbReference>
<dbReference type="PATRIC" id="fig|1469144.8.peg.1914"/>
<reference evidence="2 5" key="1">
    <citation type="submission" date="2015-02" db="EMBL/GenBank/DDBJ databases">
        <title>Physiological reanalysis, assessment of diazotrophy, and genome sequences of multiple isolates of Streptomyces thermoautotrophicus.</title>
        <authorList>
            <person name="MacKellar D.C."/>
            <person name="Lieber L."/>
            <person name="Norman J."/>
            <person name="Bolger A."/>
            <person name="Tobin C."/>
            <person name="Murray J.W."/>
            <person name="Prell J."/>
        </authorList>
    </citation>
    <scope>NUCLEOTIDE SEQUENCE [LARGE SCALE GENOMIC DNA]</scope>
    <source>
        <strain evidence="2 5">UBT1</strain>
    </source>
</reference>
<name>A0A132MRP3_9ACTN</name>
<dbReference type="CDD" id="cd00093">
    <property type="entry name" value="HTH_XRE"/>
    <property type="match status" value="1"/>
</dbReference>
<comment type="caution">
    <text evidence="2">The sequence shown here is derived from an EMBL/GenBank/DDBJ whole genome shotgun (WGS) entry which is preliminary data.</text>
</comment>
<feature type="domain" description="HTH cro/C1-type" evidence="1">
    <location>
        <begin position="10"/>
        <end position="65"/>
    </location>
</feature>
<dbReference type="EMBL" id="JYIK01000742">
    <property type="protein sequence ID" value="KWX09706.1"/>
    <property type="molecule type" value="Genomic_DNA"/>
</dbReference>
<dbReference type="SMART" id="SM00530">
    <property type="entry name" value="HTH_XRE"/>
    <property type="match status" value="1"/>
</dbReference>
<reference evidence="4" key="2">
    <citation type="submission" date="2015-02" db="EMBL/GenBank/DDBJ databases">
        <title>Physiological reanalysis, assessment of diazotrophy, and genome sequences of multiple isolates of Streptomyces thermoautotrophicus.</title>
        <authorList>
            <person name="MacKellar D.C."/>
            <person name="Lieber L."/>
            <person name="Norman J."/>
            <person name="Bolger A."/>
            <person name="Tobin C."/>
            <person name="Murray J.W."/>
            <person name="Friesen M."/>
            <person name="Prell J."/>
        </authorList>
    </citation>
    <scope>NUCLEOTIDE SEQUENCE [LARGE SCALE GENOMIC DNA]</scope>
    <source>
        <strain evidence="4">UBT1</strain>
    </source>
</reference>
<proteinExistence type="predicted"/>
<gene>
    <name evidence="2" type="ORF">TH66_14565</name>
    <name evidence="3" type="ORF">TR74_07975</name>
</gene>
<dbReference type="Gene3D" id="1.10.260.40">
    <property type="entry name" value="lambda repressor-like DNA-binding domains"/>
    <property type="match status" value="1"/>
</dbReference>
<sequence>MDAADVGRRIQRRREQIGKSRATVAGLCGHGESWLKKIERGERWVSLPELYRLGAVLEVRDLSELTGGGIPSMITARPTHPDLPTVRDAMMSVDAVTADREPADVTDLRRQLDDAWRTWHTSPTQRSDAADVLPGLIVDMRHAARVYDGTERRRALTLLSETYHLAQAYLAWQSSPELLWMSTDRALTAAEQADDMLALASAVWYYAHAVRAVGEGERATEMVVTMAEQIEPRLERFDGPDFVEHLAMWGTLYLCAALTVARAGDSGDAWRYWDRADSAARRLPDGYAHPWHMFGRANVDLYGVSIAVELNHPEEALRRAQDIRLSSIPSRERRARHLIELARGYHRDGDQLGTVNMLKQSYEVSPEVLRYNVIGRAMLRDLVRKGRASVRDDVERLAEETGVLVDV</sequence>
<evidence type="ECO:0000313" key="3">
    <source>
        <dbReference type="EMBL" id="KWX09706.1"/>
    </source>
</evidence>
<evidence type="ECO:0000313" key="5">
    <source>
        <dbReference type="Proteomes" id="UP000070659"/>
    </source>
</evidence>